<reference evidence="2 3" key="1">
    <citation type="submission" date="2014-03" db="EMBL/GenBank/DDBJ databases">
        <title>Draft Genome Sequences of Four Burkholderia Strains.</title>
        <authorList>
            <person name="Liu X.Y."/>
            <person name="Li C.X."/>
            <person name="Xu J.H."/>
        </authorList>
    </citation>
    <scope>NUCLEOTIDE SEQUENCE [LARGE SCALE GENOMIC DNA]</scope>
    <source>
        <strain evidence="2 3">DSM 50014</strain>
    </source>
</reference>
<dbReference type="AlphaFoldDB" id="A0A069PF50"/>
<dbReference type="Gene3D" id="2.60.120.330">
    <property type="entry name" value="B-lactam Antibiotic, Isopenicillin N Synthase, Chain"/>
    <property type="match status" value="1"/>
</dbReference>
<feature type="domain" description="Aspartyl/asparaginy/proline hydroxylase" evidence="1">
    <location>
        <begin position="102"/>
        <end position="196"/>
    </location>
</feature>
<sequence>MRNFRVIKDGMDVGALGLAISMNPDLWTADTFLRNYPQGPFGDTDTIMLRFPEIQTGMSEDEIELYKQNQLAGYDQHESIAYPAWSKLTQAHAFVFDLARFVEATRIGRVMVNRIRPGGRIFRHADTAEHVRYWRRFHLVIQGQPGAVIYCGEEKDGSKDETIQMLTGRLFWFRNELDHEVRNESSVDRISMVMDFHV</sequence>
<comment type="caution">
    <text evidence="2">The sequence shown here is derived from an EMBL/GenBank/DDBJ whole genome shotgun (WGS) entry which is preliminary data.</text>
</comment>
<dbReference type="Proteomes" id="UP000027466">
    <property type="component" value="Unassembled WGS sequence"/>
</dbReference>
<evidence type="ECO:0000259" key="1">
    <source>
        <dbReference type="Pfam" id="PF05118"/>
    </source>
</evidence>
<dbReference type="InterPro" id="IPR007803">
    <property type="entry name" value="Asp/Arg/Pro-Hydrxlase"/>
</dbReference>
<dbReference type="SUPFAM" id="SSF51197">
    <property type="entry name" value="Clavaminate synthase-like"/>
    <property type="match status" value="1"/>
</dbReference>
<dbReference type="InterPro" id="IPR027443">
    <property type="entry name" value="IPNS-like_sf"/>
</dbReference>
<proteinExistence type="predicted"/>
<dbReference type="EMBL" id="JFHC01000064">
    <property type="protein sequence ID" value="KDR39175.1"/>
    <property type="molecule type" value="Genomic_DNA"/>
</dbReference>
<organism evidence="2 3">
    <name type="scientific">Caballeronia glathei</name>
    <dbReference type="NCBI Taxonomy" id="60547"/>
    <lineage>
        <taxon>Bacteria</taxon>
        <taxon>Pseudomonadati</taxon>
        <taxon>Pseudomonadota</taxon>
        <taxon>Betaproteobacteria</taxon>
        <taxon>Burkholderiales</taxon>
        <taxon>Burkholderiaceae</taxon>
        <taxon>Caballeronia</taxon>
    </lineage>
</organism>
<keyword evidence="3" id="KW-1185">Reference proteome</keyword>
<dbReference type="STRING" id="60547.GCA_000751215_02928"/>
<evidence type="ECO:0000313" key="3">
    <source>
        <dbReference type="Proteomes" id="UP000027466"/>
    </source>
</evidence>
<evidence type="ECO:0000313" key="2">
    <source>
        <dbReference type="EMBL" id="KDR39175.1"/>
    </source>
</evidence>
<gene>
    <name evidence="2" type="ORF">BG61_34180</name>
</gene>
<name>A0A069PF50_9BURK</name>
<accession>A0A069PF50</accession>
<dbReference type="Pfam" id="PF05118">
    <property type="entry name" value="Asp_Arg_Hydrox"/>
    <property type="match status" value="1"/>
</dbReference>
<protein>
    <submittedName>
        <fullName evidence="2">Aspartyl beta-hydroxylase</fullName>
    </submittedName>
</protein>